<comment type="caution">
    <text evidence="7">The sequence shown here is derived from an EMBL/GenBank/DDBJ whole genome shotgun (WGS) entry which is preliminary data.</text>
</comment>
<dbReference type="GO" id="GO:0005524">
    <property type="term" value="F:ATP binding"/>
    <property type="evidence" value="ECO:0007669"/>
    <property type="project" value="UniProtKB-KW"/>
</dbReference>
<evidence type="ECO:0000313" key="8">
    <source>
        <dbReference type="Proteomes" id="UP000585507"/>
    </source>
</evidence>
<keyword evidence="8" id="KW-1185">Reference proteome</keyword>
<dbReference type="GO" id="GO:0016887">
    <property type="term" value="F:ATP hydrolysis activity"/>
    <property type="evidence" value="ECO:0007669"/>
    <property type="project" value="InterPro"/>
</dbReference>
<gene>
    <name evidence="7" type="ORF">GGD55_005763</name>
</gene>
<evidence type="ECO:0000256" key="5">
    <source>
        <dbReference type="ARBA" id="ARBA00022970"/>
    </source>
</evidence>
<dbReference type="InterPro" id="IPR003439">
    <property type="entry name" value="ABC_transporter-like_ATP-bd"/>
</dbReference>
<keyword evidence="4 7" id="KW-0067">ATP-binding</keyword>
<dbReference type="PROSITE" id="PS00211">
    <property type="entry name" value="ABC_TRANSPORTER_1"/>
    <property type="match status" value="1"/>
</dbReference>
<dbReference type="EMBL" id="JACHBK010000016">
    <property type="protein sequence ID" value="MBB5539020.1"/>
    <property type="molecule type" value="Genomic_DNA"/>
</dbReference>
<dbReference type="GO" id="GO:0015807">
    <property type="term" value="P:L-amino acid transport"/>
    <property type="evidence" value="ECO:0007669"/>
    <property type="project" value="TreeGrafter"/>
</dbReference>
<keyword evidence="3" id="KW-0547">Nucleotide-binding</keyword>
<dbReference type="RefSeq" id="WP_018326085.1">
    <property type="nucleotide sequence ID" value="NZ_JACHBK010000016.1"/>
</dbReference>
<dbReference type="PANTHER" id="PTHR43820">
    <property type="entry name" value="HIGH-AFFINITY BRANCHED-CHAIN AMINO ACID TRANSPORT ATP-BINDING PROTEIN LIVF"/>
    <property type="match status" value="1"/>
</dbReference>
<dbReference type="CDD" id="cd03224">
    <property type="entry name" value="ABC_TM1139_LivF_branched"/>
    <property type="match status" value="1"/>
</dbReference>
<name>A0A7W8UGP9_9HYPH</name>
<dbReference type="SMART" id="SM00382">
    <property type="entry name" value="AAA"/>
    <property type="match status" value="1"/>
</dbReference>
<dbReference type="Proteomes" id="UP000585507">
    <property type="component" value="Unassembled WGS sequence"/>
</dbReference>
<protein>
    <submittedName>
        <fullName evidence="7">Branched-chain amino acid transport system ATP-binding protein</fullName>
    </submittedName>
</protein>
<dbReference type="GO" id="GO:0015658">
    <property type="term" value="F:branched-chain amino acid transmembrane transporter activity"/>
    <property type="evidence" value="ECO:0007669"/>
    <property type="project" value="TreeGrafter"/>
</dbReference>
<dbReference type="InterPro" id="IPR052156">
    <property type="entry name" value="BCAA_Transport_ATP-bd_LivF"/>
</dbReference>
<keyword evidence="5" id="KW-0029">Amino-acid transport</keyword>
<feature type="domain" description="ABC transporter" evidence="6">
    <location>
        <begin position="4"/>
        <end position="236"/>
    </location>
</feature>
<dbReference type="Pfam" id="PF00005">
    <property type="entry name" value="ABC_tran"/>
    <property type="match status" value="1"/>
</dbReference>
<sequence length="238" mass="25739">MTLLDIRDLSVFYGKTQALFDCSFSVGEGEFVALLGSNGAGKTTLLRAVSGLLPFKGSVFYAGKALDKISAQTRLALGVAHIPQGRGTFTEFTVEENLSLGATIVASRSQVREDKERWYETFPRLRERRNQLAGNLSGGEQQMLAVARALMSRPKLLMCDEPSLGLAPSITQEILAIFKSLNKENGMTLLVVEQNVDITLQYADRAFVIEAGQIVASGTASDLIGNEDIKKSYLGVAG</sequence>
<dbReference type="InterPro" id="IPR027417">
    <property type="entry name" value="P-loop_NTPase"/>
</dbReference>
<evidence type="ECO:0000259" key="6">
    <source>
        <dbReference type="PROSITE" id="PS50893"/>
    </source>
</evidence>
<dbReference type="InterPro" id="IPR017871">
    <property type="entry name" value="ABC_transporter-like_CS"/>
</dbReference>
<dbReference type="Gene3D" id="3.40.50.300">
    <property type="entry name" value="P-loop containing nucleotide triphosphate hydrolases"/>
    <property type="match status" value="1"/>
</dbReference>
<dbReference type="InterPro" id="IPR003593">
    <property type="entry name" value="AAA+_ATPase"/>
</dbReference>
<evidence type="ECO:0000256" key="4">
    <source>
        <dbReference type="ARBA" id="ARBA00022840"/>
    </source>
</evidence>
<organism evidence="7 8">
    <name type="scientific">Rhizobium giardinii</name>
    <dbReference type="NCBI Taxonomy" id="56731"/>
    <lineage>
        <taxon>Bacteria</taxon>
        <taxon>Pseudomonadati</taxon>
        <taxon>Pseudomonadota</taxon>
        <taxon>Alphaproteobacteria</taxon>
        <taxon>Hyphomicrobiales</taxon>
        <taxon>Rhizobiaceae</taxon>
        <taxon>Rhizobium/Agrobacterium group</taxon>
        <taxon>Rhizobium</taxon>
    </lineage>
</organism>
<dbReference type="PROSITE" id="PS50893">
    <property type="entry name" value="ABC_TRANSPORTER_2"/>
    <property type="match status" value="1"/>
</dbReference>
<evidence type="ECO:0000256" key="1">
    <source>
        <dbReference type="ARBA" id="ARBA00005417"/>
    </source>
</evidence>
<keyword evidence="2" id="KW-0813">Transport</keyword>
<dbReference type="SUPFAM" id="SSF52540">
    <property type="entry name" value="P-loop containing nucleoside triphosphate hydrolases"/>
    <property type="match status" value="1"/>
</dbReference>
<dbReference type="AlphaFoldDB" id="A0A7W8UGP9"/>
<evidence type="ECO:0000313" key="7">
    <source>
        <dbReference type="EMBL" id="MBB5539020.1"/>
    </source>
</evidence>
<comment type="similarity">
    <text evidence="1">Belongs to the ABC transporter superfamily.</text>
</comment>
<dbReference type="PANTHER" id="PTHR43820:SF4">
    <property type="entry name" value="HIGH-AFFINITY BRANCHED-CHAIN AMINO ACID TRANSPORT ATP-BINDING PROTEIN LIVF"/>
    <property type="match status" value="1"/>
</dbReference>
<accession>A0A7W8UGP9</accession>
<evidence type="ECO:0000256" key="3">
    <source>
        <dbReference type="ARBA" id="ARBA00022741"/>
    </source>
</evidence>
<evidence type="ECO:0000256" key="2">
    <source>
        <dbReference type="ARBA" id="ARBA00022448"/>
    </source>
</evidence>
<proteinExistence type="inferred from homology"/>
<reference evidence="7 8" key="1">
    <citation type="submission" date="2020-08" db="EMBL/GenBank/DDBJ databases">
        <title>Genomic Encyclopedia of Type Strains, Phase IV (KMG-V): Genome sequencing to study the core and pangenomes of soil and plant-associated prokaryotes.</title>
        <authorList>
            <person name="Whitman W."/>
        </authorList>
    </citation>
    <scope>NUCLEOTIDE SEQUENCE [LARGE SCALE GENOMIC DNA]</scope>
    <source>
        <strain evidence="7 8">SEMIA 4084</strain>
    </source>
</reference>